<protein>
    <recommendedName>
        <fullName evidence="1">Rv2525c-like glycoside hydrolase-like domain-containing protein</fullName>
    </recommendedName>
</protein>
<organism evidence="2 3">
    <name type="scientific">Streptomyces fungicidicus</name>
    <dbReference type="NCBI Taxonomy" id="68203"/>
    <lineage>
        <taxon>Bacteria</taxon>
        <taxon>Bacillati</taxon>
        <taxon>Actinomycetota</taxon>
        <taxon>Actinomycetes</taxon>
        <taxon>Kitasatosporales</taxon>
        <taxon>Streptomycetaceae</taxon>
        <taxon>Streptomyces</taxon>
    </lineage>
</organism>
<dbReference type="Proteomes" id="UP000282170">
    <property type="component" value="Chromosome"/>
</dbReference>
<feature type="domain" description="Rv2525c-like glycoside hydrolase-like" evidence="1">
    <location>
        <begin position="309"/>
        <end position="493"/>
    </location>
</feature>
<accession>A0A494UNW5</accession>
<evidence type="ECO:0000313" key="2">
    <source>
        <dbReference type="EMBL" id="AYL36210.1"/>
    </source>
</evidence>
<dbReference type="Gene3D" id="3.20.20.80">
    <property type="entry name" value="Glycosidases"/>
    <property type="match status" value="1"/>
</dbReference>
<dbReference type="EMBL" id="CP023407">
    <property type="protein sequence ID" value="AYL36210.1"/>
    <property type="molecule type" value="Genomic_DNA"/>
</dbReference>
<dbReference type="InterPro" id="IPR017853">
    <property type="entry name" value="GH"/>
</dbReference>
<gene>
    <name evidence="2" type="ORF">CNQ36_12635</name>
</gene>
<dbReference type="CDD" id="cd06418">
    <property type="entry name" value="GH25_BacA-like"/>
    <property type="match status" value="1"/>
</dbReference>
<evidence type="ECO:0000259" key="1">
    <source>
        <dbReference type="Pfam" id="PF08924"/>
    </source>
</evidence>
<keyword evidence="3" id="KW-1185">Reference proteome</keyword>
<evidence type="ECO:0000313" key="3">
    <source>
        <dbReference type="Proteomes" id="UP000282170"/>
    </source>
</evidence>
<dbReference type="AlphaFoldDB" id="A0A494UNW5"/>
<dbReference type="KEGG" id="sfug:CNQ36_12635"/>
<dbReference type="GeneID" id="93883664"/>
<dbReference type="Pfam" id="PF08924">
    <property type="entry name" value="Rv2525c_GlyHyd-like"/>
    <property type="match status" value="1"/>
</dbReference>
<proteinExistence type="predicted"/>
<sequence length="748" mass="81274">MADEMVLRAQRFINTTYPNMLGIPKLEENGQTSWTVMYALTRALQLELGISSLSNNFGPTTLNALQSKYPVLNGSTVPSANFARIIQSALYCKGYDGGEIDGKYNDRVAASVSKMKSDMGVAASFPDSGSLYPKVVKGLLNMDPYVTVNGGSAKIREIQQWLNGRYIGRQDFFIVPCDGHHSRTVASSMLYAIQYELGMADGVANGNFGPGTKSGLASHTLSEGSSGTWAQLYSGALILNQRAATPFTSVFNSTVASETAAFQAFVALPVTGKGDFSTWASLLVSYGDQNRRGEACDGVTKITPARAATLKAEGIKYIGRYLINPTGGAPLEKEIQAGELQTIADNGLRCFPIWQTYGRDAEGFNYPAGNADGLAAVAAAQRHGFKTGARIFFAVDFDAYDYEVTDDILPYFKGVEDAMALSGNPYRVGVYGPRNVCIRVSEAGHATASFVSDMSSGFSGNYGYPLPASWAYDQIVTRTVGSGDGAINIDHNIASGRDIGEGSFNPSRLDNAPDVAFDLSSYYPAMHTDISTYMKSIGFPDSDAKRIFTHTECLETVMAHDALITSLSNTYNMRKALIQTSAYWEMRHYDAIDLTVDAAVTYYHTGVGGDDISPVRDSSTGIAQISGDVGIRAWNYCIGKGYASGTVLDPAKDADIWTMWHKVNQDNAYSVRTVSLIHLWDAGGKPGGNNGPDGETVLRTMRLDYTQKEIFEVLRRYQGWGDEAEAHATKRMALYQLFEKYNGLSRMY</sequence>
<dbReference type="RefSeq" id="WP_121546076.1">
    <property type="nucleotide sequence ID" value="NZ_CP023407.1"/>
</dbReference>
<dbReference type="SUPFAM" id="SSF51445">
    <property type="entry name" value="(Trans)glycosidases"/>
    <property type="match status" value="1"/>
</dbReference>
<dbReference type="InterPro" id="IPR015020">
    <property type="entry name" value="Rv2525c-like_Glyco_Hydro-like"/>
</dbReference>
<name>A0A494UNW5_9ACTN</name>
<reference evidence="2 3" key="1">
    <citation type="submission" date="2017-09" db="EMBL/GenBank/DDBJ databases">
        <authorList>
            <person name="Zhang H."/>
            <person name="Hu S."/>
            <person name="Xu J."/>
            <person name="He Z."/>
        </authorList>
    </citation>
    <scope>NUCLEOTIDE SEQUENCE [LARGE SCALE GENOMIC DNA]</scope>
    <source>
        <strain evidence="2 3">TXX3120</strain>
    </source>
</reference>